<name>A0A9P5HDH3_9HYPO</name>
<dbReference type="CDD" id="cd03784">
    <property type="entry name" value="GT1_Gtf-like"/>
    <property type="match status" value="1"/>
</dbReference>
<keyword evidence="3" id="KW-0472">Membrane</keyword>
<evidence type="ECO:0000313" key="5">
    <source>
        <dbReference type="Proteomes" id="UP000722485"/>
    </source>
</evidence>
<evidence type="ECO:0000256" key="1">
    <source>
        <dbReference type="ARBA" id="ARBA00022676"/>
    </source>
</evidence>
<keyword evidence="5" id="KW-1185">Reference proteome</keyword>
<keyword evidence="3" id="KW-1133">Transmembrane helix</keyword>
<protein>
    <submittedName>
        <fullName evidence="4">Uncharacterized protein</fullName>
    </submittedName>
</protein>
<keyword evidence="3" id="KW-0812">Transmembrane</keyword>
<keyword evidence="2" id="KW-0808">Transferase</keyword>
<dbReference type="Gene3D" id="3.40.50.2000">
    <property type="entry name" value="Glycogen Phosphorylase B"/>
    <property type="match status" value="2"/>
</dbReference>
<keyword evidence="1" id="KW-0328">Glycosyltransferase</keyword>
<dbReference type="InterPro" id="IPR050271">
    <property type="entry name" value="UDP-glycosyltransferase"/>
</dbReference>
<dbReference type="GO" id="GO:0008194">
    <property type="term" value="F:UDP-glycosyltransferase activity"/>
    <property type="evidence" value="ECO:0007669"/>
    <property type="project" value="InterPro"/>
</dbReference>
<dbReference type="Proteomes" id="UP000722485">
    <property type="component" value="Unassembled WGS sequence"/>
</dbReference>
<dbReference type="AlphaFoldDB" id="A0A9P5HDH3"/>
<comment type="caution">
    <text evidence="4">The sequence shown here is derived from an EMBL/GenBank/DDBJ whole genome shotgun (WGS) entry which is preliminary data.</text>
</comment>
<reference evidence="4" key="1">
    <citation type="submission" date="2020-03" db="EMBL/GenBank/DDBJ databases">
        <title>Draft Genome Sequence of Cylindrodendrum hubeiense.</title>
        <authorList>
            <person name="Buettner E."/>
            <person name="Kellner H."/>
        </authorList>
    </citation>
    <scope>NUCLEOTIDE SEQUENCE</scope>
    <source>
        <strain evidence="4">IHI 201604</strain>
    </source>
</reference>
<proteinExistence type="predicted"/>
<gene>
    <name evidence="4" type="ORF">G7Z17_g2863</name>
</gene>
<dbReference type="OrthoDB" id="5835829at2759"/>
<evidence type="ECO:0000256" key="2">
    <source>
        <dbReference type="ARBA" id="ARBA00022679"/>
    </source>
</evidence>
<dbReference type="SUPFAM" id="SSF53756">
    <property type="entry name" value="UDP-Glycosyltransferase/glycogen phosphorylase"/>
    <property type="match status" value="1"/>
</dbReference>
<dbReference type="Pfam" id="PF00201">
    <property type="entry name" value="UDPGT"/>
    <property type="match status" value="1"/>
</dbReference>
<dbReference type="PANTHER" id="PTHR48043">
    <property type="entry name" value="EG:EG0003.4 PROTEIN-RELATED"/>
    <property type="match status" value="1"/>
</dbReference>
<dbReference type="InterPro" id="IPR002213">
    <property type="entry name" value="UDP_glucos_trans"/>
</dbReference>
<organism evidence="4 5">
    <name type="scientific">Cylindrodendrum hubeiense</name>
    <dbReference type="NCBI Taxonomy" id="595255"/>
    <lineage>
        <taxon>Eukaryota</taxon>
        <taxon>Fungi</taxon>
        <taxon>Dikarya</taxon>
        <taxon>Ascomycota</taxon>
        <taxon>Pezizomycotina</taxon>
        <taxon>Sordariomycetes</taxon>
        <taxon>Hypocreomycetidae</taxon>
        <taxon>Hypocreales</taxon>
        <taxon>Nectriaceae</taxon>
        <taxon>Cylindrodendrum</taxon>
    </lineage>
</organism>
<dbReference type="EMBL" id="JAANBB010000031">
    <property type="protein sequence ID" value="KAF7554509.1"/>
    <property type="molecule type" value="Genomic_DNA"/>
</dbReference>
<sequence>MSPDTPKRTILALVTSGGFTHAAPVLDICRVLADRGHTIQFATHDGQEIWTKNYGFIKTVYSLGPGPTEEQFREHWERMVDLKVEEALGSSRMWKSKYLWDSFWPATYKRMKELCLDPKSRPDFILADFFAEALTKDMMLELDIPIALVWPQMPYLLAPAPYIPGQPGFQVDVTLTSEHASLWSRLRNELAVVWAVPHFVSWMGWFTNLRRQNGAKYPMLPGGPRPHHLVLVNSFFGLETPKDLPPLVAAVGPILADEYPGLDERHASLLEAHNRTVYVALGTNIVLPKPAFQKLLAGVFITHAGGSSANEAVFHGIPVIVLGFVFDQLANGVRMEQAGVGLQLEKNTFTAEEVATHLATLLNEETNESFTRNVERMENIARTASRRKHLAAGLIEEVMYDSELRVERPMHLQTADMRMPWWKAQNLDLLLFSLVNFVGLPAAAVFGIRMLMRGQQVTSLRETLPQLFRSTTGLLGQALHNGFR</sequence>
<evidence type="ECO:0000313" key="4">
    <source>
        <dbReference type="EMBL" id="KAF7554509.1"/>
    </source>
</evidence>
<dbReference type="PANTHER" id="PTHR48043:SF145">
    <property type="entry name" value="FI06409P-RELATED"/>
    <property type="match status" value="1"/>
</dbReference>
<feature type="transmembrane region" description="Helical" evidence="3">
    <location>
        <begin position="429"/>
        <end position="451"/>
    </location>
</feature>
<accession>A0A9P5HDH3</accession>
<evidence type="ECO:0000256" key="3">
    <source>
        <dbReference type="SAM" id="Phobius"/>
    </source>
</evidence>